<evidence type="ECO:0000313" key="13">
    <source>
        <dbReference type="Proteomes" id="UP000230000"/>
    </source>
</evidence>
<keyword evidence="8 9" id="KW-0315">Glutamine amidotransferase</keyword>
<protein>
    <recommendedName>
        <fullName evidence="9">GMP synthase [glutamine-hydrolyzing]</fullName>
        <ecNumber evidence="9">6.3.5.2</ecNumber>
    </recommendedName>
    <alternativeName>
        <fullName evidence="9">GMP synthetase</fullName>
    </alternativeName>
    <alternativeName>
        <fullName evidence="9">Glutamine amidotransferase</fullName>
    </alternativeName>
</protein>
<comment type="subunit">
    <text evidence="9">Homodimer.</text>
</comment>
<dbReference type="PROSITE" id="PS51553">
    <property type="entry name" value="GMPS_ATP_PPASE"/>
    <property type="match status" value="1"/>
</dbReference>
<evidence type="ECO:0000259" key="11">
    <source>
        <dbReference type="PROSITE" id="PS51553"/>
    </source>
</evidence>
<dbReference type="InterPro" id="IPR001674">
    <property type="entry name" value="GMP_synth_C"/>
</dbReference>
<sequence length="510" mass="57088">MQEKILIVDFGSQYTQLIARTVRECQVYAEIVPCTRSLELDDSVKGIILSGSPYSVNDPDSPHPPVQAWAQQRPILGICYGAQLMAQLWGGTVARSQHREYGRATLQITVQDPLWQGMNPSSQVWMSHADTIMQLPEGFESIATTEQIPVAAYRAQHRAHPLYGLQFHPEVMHSVEGKTVIWNFLFQICGCKGLWTPESFIEETVKHIRERVGNDEVIMALSGGVDSTVAAVLIHQAVGHRLHGIFVNHGLLRLHEFDQVMEAYRAMGLDVKGVDASDIFYRQLKGVTDPEEKRKRIGKTFIDVFQQEAKAFPQAHFLGQGTIYPDVIESVSVNGPSVTIKSHHNVGGLPEKMHLQLVEPLRMLFKDEVRRVGETLGVHPDILHRHPFPGPGLAIRILGEVTPEKVLLLQQADAIFMEQLREKGLYHQVWQAGAILLPVQSVGVMGDERTYEYVVALRAVTSRDGMTADWARLPDSFLAEVSNAIINRVKGINRVVYDISSKPPATIEWE</sequence>
<evidence type="ECO:0000256" key="1">
    <source>
        <dbReference type="ARBA" id="ARBA00002332"/>
    </source>
</evidence>
<dbReference type="NCBIfam" id="TIGR00884">
    <property type="entry name" value="guaA_Cterm"/>
    <property type="match status" value="1"/>
</dbReference>
<dbReference type="RefSeq" id="WP_100313943.1">
    <property type="nucleotide sequence ID" value="NZ_PGFG01000001.1"/>
</dbReference>
<dbReference type="Pfam" id="PF00117">
    <property type="entry name" value="GATase"/>
    <property type="match status" value="1"/>
</dbReference>
<feature type="domain" description="GMPS ATP-PPase" evidence="11">
    <location>
        <begin position="195"/>
        <end position="385"/>
    </location>
</feature>
<evidence type="ECO:0000256" key="5">
    <source>
        <dbReference type="ARBA" id="ARBA00022749"/>
    </source>
</evidence>
<dbReference type="NCBIfam" id="NF000848">
    <property type="entry name" value="PRK00074.1"/>
    <property type="match status" value="1"/>
</dbReference>
<dbReference type="Pfam" id="PF02540">
    <property type="entry name" value="NAD_synthase"/>
    <property type="match status" value="1"/>
</dbReference>
<feature type="active site" evidence="9">
    <location>
        <position position="170"/>
    </location>
</feature>
<feature type="active site" description="Nucleophile" evidence="9">
    <location>
        <position position="79"/>
    </location>
</feature>
<dbReference type="CDD" id="cd01997">
    <property type="entry name" value="GMP_synthase_C"/>
    <property type="match status" value="1"/>
</dbReference>
<dbReference type="Pfam" id="PF00958">
    <property type="entry name" value="GMP_synt_C"/>
    <property type="match status" value="1"/>
</dbReference>
<evidence type="ECO:0000256" key="6">
    <source>
        <dbReference type="ARBA" id="ARBA00022755"/>
    </source>
</evidence>
<gene>
    <name evidence="9" type="primary">guaA</name>
    <name evidence="12" type="ORF">BXY57_0899</name>
</gene>
<dbReference type="CDD" id="cd01742">
    <property type="entry name" value="GATase1_GMP_Synthase"/>
    <property type="match status" value="1"/>
</dbReference>
<dbReference type="Gene3D" id="3.40.50.880">
    <property type="match status" value="1"/>
</dbReference>
<comment type="pathway">
    <text evidence="2 9">Purine metabolism; GMP biosynthesis; GMP from XMP (L-Gln route): step 1/1.</text>
</comment>
<dbReference type="Proteomes" id="UP000230000">
    <property type="component" value="Unassembled WGS sequence"/>
</dbReference>
<keyword evidence="5 9" id="KW-0332">GMP biosynthesis</keyword>
<dbReference type="SUPFAM" id="SSF52317">
    <property type="entry name" value="Class I glutamine amidotransferase-like"/>
    <property type="match status" value="1"/>
</dbReference>
<dbReference type="InterPro" id="IPR017926">
    <property type="entry name" value="GATASE"/>
</dbReference>
<dbReference type="GO" id="GO:0005829">
    <property type="term" value="C:cytosol"/>
    <property type="evidence" value="ECO:0007669"/>
    <property type="project" value="TreeGrafter"/>
</dbReference>
<feature type="binding site" evidence="10">
    <location>
        <begin position="222"/>
        <end position="228"/>
    </location>
    <ligand>
        <name>ATP</name>
        <dbReference type="ChEBI" id="CHEBI:30616"/>
    </ligand>
</feature>
<dbReference type="NCBIfam" id="TIGR00888">
    <property type="entry name" value="guaA_Nterm"/>
    <property type="match status" value="1"/>
</dbReference>
<comment type="catalytic activity">
    <reaction evidence="9">
        <text>XMP + L-glutamine + ATP + H2O = GMP + L-glutamate + AMP + diphosphate + 2 H(+)</text>
        <dbReference type="Rhea" id="RHEA:11680"/>
        <dbReference type="ChEBI" id="CHEBI:15377"/>
        <dbReference type="ChEBI" id="CHEBI:15378"/>
        <dbReference type="ChEBI" id="CHEBI:29985"/>
        <dbReference type="ChEBI" id="CHEBI:30616"/>
        <dbReference type="ChEBI" id="CHEBI:33019"/>
        <dbReference type="ChEBI" id="CHEBI:57464"/>
        <dbReference type="ChEBI" id="CHEBI:58115"/>
        <dbReference type="ChEBI" id="CHEBI:58359"/>
        <dbReference type="ChEBI" id="CHEBI:456215"/>
        <dbReference type="EC" id="6.3.5.2"/>
    </reaction>
</comment>
<dbReference type="SUPFAM" id="SSF52402">
    <property type="entry name" value="Adenine nucleotide alpha hydrolases-like"/>
    <property type="match status" value="1"/>
</dbReference>
<keyword evidence="7 9" id="KW-0067">ATP-binding</keyword>
<evidence type="ECO:0000256" key="4">
    <source>
        <dbReference type="ARBA" id="ARBA00022741"/>
    </source>
</evidence>
<dbReference type="GO" id="GO:0005524">
    <property type="term" value="F:ATP binding"/>
    <property type="evidence" value="ECO:0007669"/>
    <property type="project" value="UniProtKB-UniRule"/>
</dbReference>
<dbReference type="EC" id="6.3.5.2" evidence="9"/>
<keyword evidence="6 9" id="KW-0658">Purine biosynthesis</keyword>
<dbReference type="UniPathway" id="UPA00189">
    <property type="reaction ID" value="UER00296"/>
</dbReference>
<dbReference type="InterPro" id="IPR025777">
    <property type="entry name" value="GMPS_ATP_PPase_dom"/>
</dbReference>
<accession>A0A2M9CTZ6</accession>
<dbReference type="SUPFAM" id="SSF54810">
    <property type="entry name" value="GMP synthetase C-terminal dimerisation domain"/>
    <property type="match status" value="1"/>
</dbReference>
<dbReference type="FunFam" id="3.40.50.620:FF:000001">
    <property type="entry name" value="GMP synthase [glutamine-hydrolyzing]"/>
    <property type="match status" value="1"/>
</dbReference>
<dbReference type="InterPro" id="IPR014729">
    <property type="entry name" value="Rossmann-like_a/b/a_fold"/>
</dbReference>
<evidence type="ECO:0000313" key="12">
    <source>
        <dbReference type="EMBL" id="PJJ75325.1"/>
    </source>
</evidence>
<dbReference type="PANTHER" id="PTHR11922:SF2">
    <property type="entry name" value="GMP SYNTHASE [GLUTAMINE-HYDROLYZING]"/>
    <property type="match status" value="1"/>
</dbReference>
<evidence type="ECO:0000256" key="10">
    <source>
        <dbReference type="PROSITE-ProRule" id="PRU00886"/>
    </source>
</evidence>
<dbReference type="FunFam" id="3.30.300.10:FF:000002">
    <property type="entry name" value="GMP synthase [glutamine-hydrolyzing]"/>
    <property type="match status" value="1"/>
</dbReference>
<dbReference type="InterPro" id="IPR022310">
    <property type="entry name" value="NAD/GMP_synthase"/>
</dbReference>
<comment type="function">
    <text evidence="1 9">Catalyzes the synthesis of GMP from XMP.</text>
</comment>
<keyword evidence="3 9" id="KW-0436">Ligase</keyword>
<proteinExistence type="inferred from homology"/>
<keyword evidence="13" id="KW-1185">Reference proteome</keyword>
<dbReference type="AlphaFoldDB" id="A0A2M9CTZ6"/>
<evidence type="ECO:0000256" key="3">
    <source>
        <dbReference type="ARBA" id="ARBA00022598"/>
    </source>
</evidence>
<evidence type="ECO:0000256" key="8">
    <source>
        <dbReference type="ARBA" id="ARBA00022962"/>
    </source>
</evidence>
<comment type="caution">
    <text evidence="12">The sequence shown here is derived from an EMBL/GenBank/DDBJ whole genome shotgun (WGS) entry which is preliminary data.</text>
</comment>
<dbReference type="OrthoDB" id="9802219at2"/>
<name>A0A2M9CTZ6_9BACT</name>
<feature type="active site" evidence="9">
    <location>
        <position position="168"/>
    </location>
</feature>
<organism evidence="12 13">
    <name type="scientific">Thermoflavifilum aggregans</name>
    <dbReference type="NCBI Taxonomy" id="454188"/>
    <lineage>
        <taxon>Bacteria</taxon>
        <taxon>Pseudomonadati</taxon>
        <taxon>Bacteroidota</taxon>
        <taxon>Chitinophagia</taxon>
        <taxon>Chitinophagales</taxon>
        <taxon>Chitinophagaceae</taxon>
        <taxon>Thermoflavifilum</taxon>
    </lineage>
</organism>
<dbReference type="GO" id="GO:0003921">
    <property type="term" value="F:GMP synthase activity"/>
    <property type="evidence" value="ECO:0007669"/>
    <property type="project" value="InterPro"/>
</dbReference>
<evidence type="ECO:0000256" key="9">
    <source>
        <dbReference type="HAMAP-Rule" id="MF_00344"/>
    </source>
</evidence>
<reference evidence="12 13" key="1">
    <citation type="submission" date="2017-11" db="EMBL/GenBank/DDBJ databases">
        <title>Genomic Encyclopedia of Archaeal and Bacterial Type Strains, Phase II (KMG-II): From Individual Species to Whole Genera.</title>
        <authorList>
            <person name="Goeker M."/>
        </authorList>
    </citation>
    <scope>NUCLEOTIDE SEQUENCE [LARGE SCALE GENOMIC DNA]</scope>
    <source>
        <strain evidence="12 13">DSM 27268</strain>
    </source>
</reference>
<dbReference type="PROSITE" id="PS51273">
    <property type="entry name" value="GATASE_TYPE_1"/>
    <property type="match status" value="1"/>
</dbReference>
<dbReference type="InterPro" id="IPR029062">
    <property type="entry name" value="Class_I_gatase-like"/>
</dbReference>
<dbReference type="HAMAP" id="MF_00344">
    <property type="entry name" value="GMP_synthase"/>
    <property type="match status" value="1"/>
</dbReference>
<dbReference type="PANTHER" id="PTHR11922">
    <property type="entry name" value="GMP SYNTHASE-RELATED"/>
    <property type="match status" value="1"/>
</dbReference>
<dbReference type="Gene3D" id="3.30.300.10">
    <property type="match status" value="1"/>
</dbReference>
<dbReference type="InterPro" id="IPR004739">
    <property type="entry name" value="GMP_synth_GATase"/>
</dbReference>
<dbReference type="PRINTS" id="PR00096">
    <property type="entry name" value="GATASE"/>
</dbReference>
<dbReference type="InterPro" id="IPR022955">
    <property type="entry name" value="GMP_synthase"/>
</dbReference>
<dbReference type="EMBL" id="PGFG01000001">
    <property type="protein sequence ID" value="PJJ75325.1"/>
    <property type="molecule type" value="Genomic_DNA"/>
</dbReference>
<dbReference type="Gene3D" id="3.40.50.620">
    <property type="entry name" value="HUPs"/>
    <property type="match status" value="1"/>
</dbReference>
<evidence type="ECO:0000256" key="7">
    <source>
        <dbReference type="ARBA" id="ARBA00022840"/>
    </source>
</evidence>
<keyword evidence="4 9" id="KW-0547">Nucleotide-binding</keyword>
<dbReference type="FunFam" id="3.40.50.880:FF:000001">
    <property type="entry name" value="GMP synthase [glutamine-hydrolyzing]"/>
    <property type="match status" value="1"/>
</dbReference>
<evidence type="ECO:0000256" key="2">
    <source>
        <dbReference type="ARBA" id="ARBA00005153"/>
    </source>
</evidence>